<keyword evidence="3 6" id="KW-0378">Hydrolase</keyword>
<dbReference type="Gene3D" id="3.40.50.1820">
    <property type="entry name" value="alpha/beta hydrolase"/>
    <property type="match status" value="1"/>
</dbReference>
<evidence type="ECO:0000256" key="3">
    <source>
        <dbReference type="ARBA" id="ARBA00022801"/>
    </source>
</evidence>
<gene>
    <name evidence="8" type="ORF">MELIAE_LOCUS13351</name>
</gene>
<protein>
    <recommendedName>
        <fullName evidence="6">Carboxylic ester hydrolase</fullName>
        <ecNumber evidence="6">3.1.1.-</ecNumber>
    </recommendedName>
</protein>
<dbReference type="EMBL" id="OV121140">
    <property type="protein sequence ID" value="CAH0564912.1"/>
    <property type="molecule type" value="Genomic_DNA"/>
</dbReference>
<organism evidence="8 9">
    <name type="scientific">Brassicogethes aeneus</name>
    <name type="common">Rape pollen beetle</name>
    <name type="synonym">Meligethes aeneus</name>
    <dbReference type="NCBI Taxonomy" id="1431903"/>
    <lineage>
        <taxon>Eukaryota</taxon>
        <taxon>Metazoa</taxon>
        <taxon>Ecdysozoa</taxon>
        <taxon>Arthropoda</taxon>
        <taxon>Hexapoda</taxon>
        <taxon>Insecta</taxon>
        <taxon>Pterygota</taxon>
        <taxon>Neoptera</taxon>
        <taxon>Endopterygota</taxon>
        <taxon>Coleoptera</taxon>
        <taxon>Polyphaga</taxon>
        <taxon>Cucujiformia</taxon>
        <taxon>Nitidulidae</taxon>
        <taxon>Meligethinae</taxon>
        <taxon>Brassicogethes</taxon>
    </lineage>
</organism>
<name>A0A9P0BKE1_BRAAE</name>
<evidence type="ECO:0000313" key="9">
    <source>
        <dbReference type="Proteomes" id="UP001154078"/>
    </source>
</evidence>
<feature type="signal peptide" evidence="6">
    <location>
        <begin position="1"/>
        <end position="19"/>
    </location>
</feature>
<keyword evidence="4" id="KW-1015">Disulfide bond</keyword>
<keyword evidence="2" id="KW-0719">Serine esterase</keyword>
<evidence type="ECO:0000313" key="8">
    <source>
        <dbReference type="EMBL" id="CAH0564912.1"/>
    </source>
</evidence>
<evidence type="ECO:0000256" key="2">
    <source>
        <dbReference type="ARBA" id="ARBA00022487"/>
    </source>
</evidence>
<proteinExistence type="inferred from homology"/>
<evidence type="ECO:0000256" key="4">
    <source>
        <dbReference type="ARBA" id="ARBA00023157"/>
    </source>
</evidence>
<accession>A0A9P0BKE1</accession>
<keyword evidence="6" id="KW-0732">Signal</keyword>
<dbReference type="FunFam" id="3.40.50.1820:FF:000155">
    <property type="entry name" value="Carboxylic ester hydrolase"/>
    <property type="match status" value="1"/>
</dbReference>
<dbReference type="AlphaFoldDB" id="A0A9P0BKE1"/>
<evidence type="ECO:0000256" key="5">
    <source>
        <dbReference type="ARBA" id="ARBA00023180"/>
    </source>
</evidence>
<dbReference type="EC" id="3.1.1.-" evidence="6"/>
<evidence type="ECO:0000259" key="7">
    <source>
        <dbReference type="Pfam" id="PF00135"/>
    </source>
</evidence>
<dbReference type="OrthoDB" id="19653at2759"/>
<dbReference type="Proteomes" id="UP001154078">
    <property type="component" value="Chromosome 9"/>
</dbReference>
<feature type="domain" description="Carboxylesterase type B" evidence="7">
    <location>
        <begin position="25"/>
        <end position="546"/>
    </location>
</feature>
<dbReference type="InterPro" id="IPR050309">
    <property type="entry name" value="Type-B_Carboxylest/Lipase"/>
</dbReference>
<evidence type="ECO:0000256" key="1">
    <source>
        <dbReference type="ARBA" id="ARBA00005964"/>
    </source>
</evidence>
<reference evidence="8" key="1">
    <citation type="submission" date="2021-12" db="EMBL/GenBank/DDBJ databases">
        <authorList>
            <person name="King R."/>
        </authorList>
    </citation>
    <scope>NUCLEOTIDE SEQUENCE</scope>
</reference>
<dbReference type="InterPro" id="IPR002018">
    <property type="entry name" value="CarbesteraseB"/>
</dbReference>
<sequence length="555" mass="63020">MNFKIFIISLFVIIKVISGEEENANTIITTPMGKIEGSIPFQTRLGRDIFSFRGIRYAKAPIDDLRFQPPVAVQKYEGIYNATADGPTCPQPPFLAPSSEDCLFLNVYTTKLPRKNKNPKRPVIIHLHSGGFYSGTERSNWGGPQYFMDRDIVLITMNYRLGSLGFMSTGDRFAPGNNGLKDQVVAMKWVQKNIEAFGGDPKSVTLMGYSAGSWSVLLHMVSPMSKGLFHKGIASSGSYLGIYPLPKAQLQYAQKQAQILKCPDDTSENIIKCLKTKTAEELGNSLFQFFEFGNNPILLWSPVIEGDFGQERFLPDQPLNLIKDGKVMDIPLITGVTKDEFHGQAIDIINNGTLLDDLDKNWEKLAPICFSYERNTDKSKLVSKKAREFYVPEKKLSNLSLKGLSEIFADGVVGYSVNRITKLLSETIKSPVYHYRFSYQGRYSHINIPGTDTPAGVAHHDDLIYTFYISTIFPYFNTTDPEFKVSTKLTTLFENFAKTGNPTPMNHHLLNHVKWEPYKRNTQKYLDLGERFELKEKLYEKRYNFWESLYPIDKI</sequence>
<dbReference type="GO" id="GO:0052689">
    <property type="term" value="F:carboxylic ester hydrolase activity"/>
    <property type="evidence" value="ECO:0007669"/>
    <property type="project" value="UniProtKB-KW"/>
</dbReference>
<evidence type="ECO:0000256" key="6">
    <source>
        <dbReference type="RuleBase" id="RU361235"/>
    </source>
</evidence>
<keyword evidence="5" id="KW-0325">Glycoprotein</keyword>
<dbReference type="InterPro" id="IPR029058">
    <property type="entry name" value="AB_hydrolase_fold"/>
</dbReference>
<dbReference type="SUPFAM" id="SSF53474">
    <property type="entry name" value="alpha/beta-Hydrolases"/>
    <property type="match status" value="1"/>
</dbReference>
<feature type="chain" id="PRO_5040536084" description="Carboxylic ester hydrolase" evidence="6">
    <location>
        <begin position="20"/>
        <end position="555"/>
    </location>
</feature>
<dbReference type="Pfam" id="PF00135">
    <property type="entry name" value="COesterase"/>
    <property type="match status" value="1"/>
</dbReference>
<comment type="similarity">
    <text evidence="1 6">Belongs to the type-B carboxylesterase/lipase family.</text>
</comment>
<dbReference type="PANTHER" id="PTHR11559">
    <property type="entry name" value="CARBOXYLESTERASE"/>
    <property type="match status" value="1"/>
</dbReference>
<dbReference type="PROSITE" id="PS00122">
    <property type="entry name" value="CARBOXYLESTERASE_B_1"/>
    <property type="match status" value="1"/>
</dbReference>
<dbReference type="InterPro" id="IPR019826">
    <property type="entry name" value="Carboxylesterase_B_AS"/>
</dbReference>
<keyword evidence="9" id="KW-1185">Reference proteome</keyword>